<keyword evidence="5 9" id="KW-0997">Cell inner membrane</keyword>
<evidence type="ECO:0000256" key="7">
    <source>
        <dbReference type="ARBA" id="ARBA00022989"/>
    </source>
</evidence>
<evidence type="ECO:0000256" key="3">
    <source>
        <dbReference type="ARBA" id="ARBA00022475"/>
    </source>
</evidence>
<dbReference type="InterPro" id="IPR003413">
    <property type="entry name" value="T2SS_GspI_C"/>
</dbReference>
<dbReference type="NCBIfam" id="TIGR02532">
    <property type="entry name" value="IV_pilin_GFxxxE"/>
    <property type="match status" value="1"/>
</dbReference>
<dbReference type="Gene3D" id="3.30.1300.30">
    <property type="entry name" value="GSPII I/J protein-like"/>
    <property type="match status" value="1"/>
</dbReference>
<dbReference type="Proteomes" id="UP000494115">
    <property type="component" value="Unassembled WGS sequence"/>
</dbReference>
<comment type="subunit">
    <text evidence="9">Type II secretion is composed of four main components: the outer membrane complex, the inner membrane complex, the cytoplasmic secretion ATPase and the periplasm-spanning pseudopilus.</text>
</comment>
<protein>
    <recommendedName>
        <fullName evidence="9">Type II secretion system protein I</fullName>
        <shortName evidence="9">T2SS minor pseudopilin I</shortName>
    </recommendedName>
</protein>
<keyword evidence="8" id="KW-0472">Membrane</keyword>
<dbReference type="GO" id="GO:0015628">
    <property type="term" value="P:protein secretion by the type II secretion system"/>
    <property type="evidence" value="ECO:0007669"/>
    <property type="project" value="UniProtKB-UniRule"/>
</dbReference>
<evidence type="ECO:0000256" key="5">
    <source>
        <dbReference type="ARBA" id="ARBA00022519"/>
    </source>
</evidence>
<dbReference type="NCBIfam" id="TIGR01707">
    <property type="entry name" value="gspI"/>
    <property type="match status" value="1"/>
</dbReference>
<comment type="subcellular location">
    <subcellularLocation>
        <location evidence="1 9">Cell inner membrane</location>
        <topology evidence="1 9">Single-pass membrane protein</topology>
    </subcellularLocation>
</comment>
<dbReference type="EMBL" id="CADIKM010000002">
    <property type="protein sequence ID" value="CAB3778863.1"/>
    <property type="molecule type" value="Genomic_DNA"/>
</dbReference>
<dbReference type="PANTHER" id="PTHR38779">
    <property type="entry name" value="TYPE II SECRETION SYSTEM PROTEIN I-RELATED"/>
    <property type="match status" value="1"/>
</dbReference>
<evidence type="ECO:0000256" key="2">
    <source>
        <dbReference type="ARBA" id="ARBA00008358"/>
    </source>
</evidence>
<keyword evidence="7" id="KW-1133">Transmembrane helix</keyword>
<dbReference type="GO" id="GO:0005886">
    <property type="term" value="C:plasma membrane"/>
    <property type="evidence" value="ECO:0007669"/>
    <property type="project" value="UniProtKB-SubCell"/>
</dbReference>
<dbReference type="SUPFAM" id="SSF54523">
    <property type="entry name" value="Pili subunits"/>
    <property type="match status" value="1"/>
</dbReference>
<gene>
    <name evidence="11" type="ORF">LMG28138_00662</name>
</gene>
<dbReference type="PANTHER" id="PTHR38779:SF2">
    <property type="entry name" value="TYPE II SECRETION SYSTEM PROTEIN I-RELATED"/>
    <property type="match status" value="1"/>
</dbReference>
<keyword evidence="12" id="KW-1185">Reference proteome</keyword>
<dbReference type="AlphaFoldDB" id="A0A6S7C1I4"/>
<evidence type="ECO:0000256" key="4">
    <source>
        <dbReference type="ARBA" id="ARBA00022481"/>
    </source>
</evidence>
<evidence type="ECO:0000256" key="1">
    <source>
        <dbReference type="ARBA" id="ARBA00004377"/>
    </source>
</evidence>
<dbReference type="InterPro" id="IPR010052">
    <property type="entry name" value="T2SS_protein-GspI"/>
</dbReference>
<keyword evidence="4 9" id="KW-0488">Methylation</keyword>
<organism evidence="11 12">
    <name type="scientific">Pararobbsia alpina</name>
    <dbReference type="NCBI Taxonomy" id="621374"/>
    <lineage>
        <taxon>Bacteria</taxon>
        <taxon>Pseudomonadati</taxon>
        <taxon>Pseudomonadota</taxon>
        <taxon>Betaproteobacteria</taxon>
        <taxon>Burkholderiales</taxon>
        <taxon>Burkholderiaceae</taxon>
        <taxon>Pararobbsia</taxon>
    </lineage>
</organism>
<dbReference type="Pfam" id="PF02501">
    <property type="entry name" value="T2SSI"/>
    <property type="match status" value="1"/>
</dbReference>
<comment type="function">
    <text evidence="9">Component of the type II secretion system required for the energy-dependent secretion of extracellular factors such as proteases and toxins from the periplasm.</text>
</comment>
<sequence length="130" mass="14144">MSLRRVRRSAGFTMIEVLVALAIIAIALGASLRAVGSLATNSTRLHERMLAGWSADNVLATMRLERRWPEIGSTVTACSQADLDLRCTVTVRATPNPLFRQVEVVVRLVNGNDSLASISTVVPNESRRSL</sequence>
<evidence type="ECO:0000259" key="10">
    <source>
        <dbReference type="Pfam" id="PF02501"/>
    </source>
</evidence>
<accession>A0A6S7C1I4</accession>
<evidence type="ECO:0000313" key="11">
    <source>
        <dbReference type="EMBL" id="CAB3778863.1"/>
    </source>
</evidence>
<evidence type="ECO:0000313" key="12">
    <source>
        <dbReference type="Proteomes" id="UP000494115"/>
    </source>
</evidence>
<name>A0A6S7C1I4_9BURK</name>
<reference evidence="11 12" key="1">
    <citation type="submission" date="2020-04" db="EMBL/GenBank/DDBJ databases">
        <authorList>
            <person name="De Canck E."/>
        </authorList>
    </citation>
    <scope>NUCLEOTIDE SEQUENCE [LARGE SCALE GENOMIC DNA]</scope>
    <source>
        <strain evidence="11 12">LMG 28138</strain>
    </source>
</reference>
<dbReference type="GO" id="GO:0015627">
    <property type="term" value="C:type II protein secretion system complex"/>
    <property type="evidence" value="ECO:0007669"/>
    <property type="project" value="UniProtKB-UniRule"/>
</dbReference>
<evidence type="ECO:0000256" key="6">
    <source>
        <dbReference type="ARBA" id="ARBA00022692"/>
    </source>
</evidence>
<dbReference type="RefSeq" id="WP_175103205.1">
    <property type="nucleotide sequence ID" value="NZ_CADIKM010000002.1"/>
</dbReference>
<feature type="domain" description="Type II secretion system protein GspI C-terminal" evidence="10">
    <location>
        <begin position="45"/>
        <end position="122"/>
    </location>
</feature>
<keyword evidence="3" id="KW-1003">Cell membrane</keyword>
<evidence type="ECO:0000256" key="8">
    <source>
        <dbReference type="ARBA" id="ARBA00023136"/>
    </source>
</evidence>
<dbReference type="InterPro" id="IPR045584">
    <property type="entry name" value="Pilin-like"/>
</dbReference>
<dbReference type="InterPro" id="IPR012902">
    <property type="entry name" value="N_methyl_site"/>
</dbReference>
<comment type="similarity">
    <text evidence="2 9">Belongs to the GSP I family.</text>
</comment>
<comment type="PTM">
    <text evidence="9">Cleaved by prepilin peptidase.</text>
</comment>
<proteinExistence type="inferred from homology"/>
<keyword evidence="6" id="KW-0812">Transmembrane</keyword>
<dbReference type="Pfam" id="PF07963">
    <property type="entry name" value="N_methyl"/>
    <property type="match status" value="1"/>
</dbReference>
<evidence type="ECO:0000256" key="9">
    <source>
        <dbReference type="RuleBase" id="RU368030"/>
    </source>
</evidence>